<dbReference type="InterPro" id="IPR032176">
    <property type="entry name" value="DUF5009"/>
</dbReference>
<dbReference type="OrthoDB" id="9788724at2"/>
<feature type="transmembrane region" description="Helical" evidence="1">
    <location>
        <begin position="261"/>
        <end position="282"/>
    </location>
</feature>
<organism evidence="3 4">
    <name type="scientific">Pedobacter psychrodurus</name>
    <dbReference type="NCBI Taxonomy" id="2530456"/>
    <lineage>
        <taxon>Bacteria</taxon>
        <taxon>Pseudomonadati</taxon>
        <taxon>Bacteroidota</taxon>
        <taxon>Sphingobacteriia</taxon>
        <taxon>Sphingobacteriales</taxon>
        <taxon>Sphingobacteriaceae</taxon>
        <taxon>Pedobacter</taxon>
    </lineage>
</organism>
<evidence type="ECO:0000313" key="4">
    <source>
        <dbReference type="Proteomes" id="UP000293925"/>
    </source>
</evidence>
<keyword evidence="1" id="KW-1133">Transmembrane helix</keyword>
<protein>
    <submittedName>
        <fullName evidence="3">DUF5009 domain-containing protein</fullName>
    </submittedName>
</protein>
<feature type="transmembrane region" description="Helical" evidence="1">
    <location>
        <begin position="176"/>
        <end position="196"/>
    </location>
</feature>
<feature type="transmembrane region" description="Helical" evidence="1">
    <location>
        <begin position="116"/>
        <end position="134"/>
    </location>
</feature>
<feature type="transmembrane region" description="Helical" evidence="1">
    <location>
        <begin position="146"/>
        <end position="164"/>
    </location>
</feature>
<keyword evidence="1" id="KW-0472">Membrane</keyword>
<dbReference type="PANTHER" id="PTHR31061">
    <property type="entry name" value="LD22376P"/>
    <property type="match status" value="1"/>
</dbReference>
<feature type="transmembrane region" description="Helical" evidence="1">
    <location>
        <begin position="228"/>
        <end position="249"/>
    </location>
</feature>
<feature type="domain" description="DUF5009" evidence="2">
    <location>
        <begin position="9"/>
        <end position="161"/>
    </location>
</feature>
<keyword evidence="4" id="KW-1185">Reference proteome</keyword>
<dbReference type="RefSeq" id="WP_131531028.1">
    <property type="nucleotide sequence ID" value="NZ_SJSO01000010.1"/>
</dbReference>
<feature type="transmembrane region" description="Helical" evidence="1">
    <location>
        <begin position="201"/>
        <end position="222"/>
    </location>
</feature>
<sequence length="391" mass="43694">MSQLPLRILSIDVLRAITMFLMIFVNDVAGVSNIPQWIKHTPADVDGMGFSDLIFPAFLFIVGLSLPFALQSRKDKGAGLFSILAYIALRALALIVMGFFYVNLENYDHHSALLPYPVYTILITIAFFLVWLDYPTNLSKVKKNGFVGLGILLIILLALLYKGGSAAHPEGLKPHWWGILGIIGWAYLVSAFVYLFAKGNLLLLMLAFVAFAALNVTIHLGIFNHRLWLIGDASSIVLMLGGALITSMYKKLIGAKKYLDFWILISFYGLLSFAFGMFIRPYAGGISKIYATPAWIFVCMGITIVVFELLIYLVEVKQKKDWFKLIKPAGTSTLTCYLVPYLLYALFSLVHFHFPNSLSSGIGGIVRSFLMAFLVIGIVYFLEKKKLRLKV</sequence>
<accession>A0A4R0PUU1</accession>
<keyword evidence="1" id="KW-0812">Transmembrane</keyword>
<feature type="transmembrane region" description="Helical" evidence="1">
    <location>
        <begin position="53"/>
        <end position="71"/>
    </location>
</feature>
<evidence type="ECO:0000259" key="2">
    <source>
        <dbReference type="Pfam" id="PF16401"/>
    </source>
</evidence>
<dbReference type="AlphaFoldDB" id="A0A4R0PUU1"/>
<feature type="transmembrane region" description="Helical" evidence="1">
    <location>
        <begin position="12"/>
        <end position="33"/>
    </location>
</feature>
<feature type="transmembrane region" description="Helical" evidence="1">
    <location>
        <begin position="83"/>
        <end position="104"/>
    </location>
</feature>
<comment type="caution">
    <text evidence="3">The sequence shown here is derived from an EMBL/GenBank/DDBJ whole genome shotgun (WGS) entry which is preliminary data.</text>
</comment>
<dbReference type="EMBL" id="SJSO01000010">
    <property type="protein sequence ID" value="TCD26331.1"/>
    <property type="molecule type" value="Genomic_DNA"/>
</dbReference>
<reference evidence="3 4" key="1">
    <citation type="submission" date="2019-02" db="EMBL/GenBank/DDBJ databases">
        <title>Pedobacter sp. RP-3-21 sp. nov., isolated from Arctic soil.</title>
        <authorList>
            <person name="Dahal R.H."/>
        </authorList>
    </citation>
    <scope>NUCLEOTIDE SEQUENCE [LARGE SCALE GENOMIC DNA]</scope>
    <source>
        <strain evidence="3 4">RP-3-21</strain>
    </source>
</reference>
<evidence type="ECO:0000256" key="1">
    <source>
        <dbReference type="SAM" id="Phobius"/>
    </source>
</evidence>
<feature type="transmembrane region" description="Helical" evidence="1">
    <location>
        <begin position="334"/>
        <end position="354"/>
    </location>
</feature>
<evidence type="ECO:0000313" key="3">
    <source>
        <dbReference type="EMBL" id="TCD26331.1"/>
    </source>
</evidence>
<dbReference type="PANTHER" id="PTHR31061:SF24">
    <property type="entry name" value="LD22376P"/>
    <property type="match status" value="1"/>
</dbReference>
<proteinExistence type="predicted"/>
<gene>
    <name evidence="3" type="ORF">EZ456_13625</name>
</gene>
<dbReference type="Pfam" id="PF16401">
    <property type="entry name" value="DUF5009"/>
    <property type="match status" value="1"/>
</dbReference>
<name>A0A4R0PUU1_9SPHI</name>
<dbReference type="Proteomes" id="UP000293925">
    <property type="component" value="Unassembled WGS sequence"/>
</dbReference>
<feature type="transmembrane region" description="Helical" evidence="1">
    <location>
        <begin position="360"/>
        <end position="382"/>
    </location>
</feature>
<feature type="transmembrane region" description="Helical" evidence="1">
    <location>
        <begin position="294"/>
        <end position="314"/>
    </location>
</feature>